<dbReference type="PANTHER" id="PTHR38454:SF1">
    <property type="entry name" value="INTEGRAL MEMBRANE PROTEIN"/>
    <property type="match status" value="1"/>
</dbReference>
<feature type="transmembrane region" description="Helical" evidence="1">
    <location>
        <begin position="12"/>
        <end position="33"/>
    </location>
</feature>
<dbReference type="RefSeq" id="WP_202854831.1">
    <property type="nucleotide sequence ID" value="NZ_JAEUGD010000004.1"/>
</dbReference>
<evidence type="ECO:0000313" key="3">
    <source>
        <dbReference type="Proteomes" id="UP000614216"/>
    </source>
</evidence>
<feature type="transmembrane region" description="Helical" evidence="1">
    <location>
        <begin position="152"/>
        <end position="169"/>
    </location>
</feature>
<feature type="transmembrane region" description="Helical" evidence="1">
    <location>
        <begin position="346"/>
        <end position="364"/>
    </location>
</feature>
<name>A0A937FVY3_9BACT</name>
<reference evidence="2" key="1">
    <citation type="submission" date="2021-01" db="EMBL/GenBank/DDBJ databases">
        <title>Fulvivirga kasyanovii gen. nov., sp nov., a novel member of the phylum Bacteroidetes isolated from seawater in a mussel farm.</title>
        <authorList>
            <person name="Zhao L.-H."/>
            <person name="Wang Z.-J."/>
        </authorList>
    </citation>
    <scope>NUCLEOTIDE SEQUENCE</scope>
    <source>
        <strain evidence="2">29W222</strain>
    </source>
</reference>
<keyword evidence="1" id="KW-1133">Transmembrane helix</keyword>
<dbReference type="PANTHER" id="PTHR38454">
    <property type="entry name" value="INTEGRAL MEMBRANE PROTEIN-RELATED"/>
    <property type="match status" value="1"/>
</dbReference>
<dbReference type="EMBL" id="JAEUGD010000004">
    <property type="protein sequence ID" value="MBL6445296.1"/>
    <property type="molecule type" value="Genomic_DNA"/>
</dbReference>
<keyword evidence="1" id="KW-0472">Membrane</keyword>
<sequence length="816" mass="91082">MKNINFSKQVLPHIVAILSFLVITILFFNPIFFGNKNLDQHDILQWKGGAQESIEFREKTGEEALWTNSMFGGMPAYLVNVEWNDGIISGIKKALSLFLPHPIKNIFLAFLSCYILLLVFRVRPYLAIAGAIAFGLSSFMIIGLGAGHNARIGAIAYMPLVLAGIHLTFTKNRILGFGLTATALALELRENHLQITYYLLLMVIIYGIVMFADAIKKGEAVGFIKNSALLIVAAIIALGTFFGKFWTTYEYSQYSMRGKSELTTTSNTNEGASGLKKDYAFQYSNGILEPITLMIPNFYGGASSNYLVQDEDSEVLKALQRTGDSKAANQLARYTSAYWGNQPLTAPYYAGAVICFLFIVGIIFADKKYTLWLVIAALLGIMLSWGDSFKAFNYFMFDYFPGYNKFRSVTFALIITLLAFPLLGFIGLEKLIEKGLTKETQKKLFIALGTSAGVCLLVALFAGMASFTKDGETQLPGWFLNALQEDRKGLMRGDALRSLLFILIAFALVFMHLKKKITFPVMAGILSLVTLIDHWAIDKRYFGEDNYKRVRDNSFFAMTEADKEIKKDKDPSYRVYNLTSYTEARTSYYHQSLGGYHGAKLRRYQDLYDHCLGPETSELIQNLQAGNIDLSGYGIINMLNARYLTFGPSKTSIIRNNEALGNAWFVSSVETAKNPDEELQKICTIDTRHTAVVDASKFSLPKNITYDSSSSIKLTQYEPNHLIYESNSSTDGLAVFSEIYYPIGWTATINGQPANILRANFVLRALEVPKGKHKIEFIFAPKSYSIGNTATMISSIILLLLALGSIGWSLKNHKKD</sequence>
<evidence type="ECO:0000256" key="1">
    <source>
        <dbReference type="SAM" id="Phobius"/>
    </source>
</evidence>
<feature type="transmembrane region" description="Helical" evidence="1">
    <location>
        <begin position="195"/>
        <end position="215"/>
    </location>
</feature>
<feature type="transmembrane region" description="Helical" evidence="1">
    <location>
        <begin position="444"/>
        <end position="467"/>
    </location>
</feature>
<feature type="transmembrane region" description="Helical" evidence="1">
    <location>
        <begin position="102"/>
        <end position="120"/>
    </location>
</feature>
<keyword evidence="3" id="KW-1185">Reference proteome</keyword>
<evidence type="ECO:0000313" key="2">
    <source>
        <dbReference type="EMBL" id="MBL6445296.1"/>
    </source>
</evidence>
<dbReference type="InterPro" id="IPR018580">
    <property type="entry name" value="Uncharacterised_YfhO"/>
</dbReference>
<feature type="transmembrane region" description="Helical" evidence="1">
    <location>
        <begin position="126"/>
        <end position="145"/>
    </location>
</feature>
<proteinExistence type="predicted"/>
<feature type="transmembrane region" description="Helical" evidence="1">
    <location>
        <begin position="495"/>
        <end position="513"/>
    </location>
</feature>
<dbReference type="Proteomes" id="UP000614216">
    <property type="component" value="Unassembled WGS sequence"/>
</dbReference>
<accession>A0A937FVY3</accession>
<feature type="transmembrane region" description="Helical" evidence="1">
    <location>
        <begin position="790"/>
        <end position="810"/>
    </location>
</feature>
<organism evidence="2 3">
    <name type="scientific">Fulvivirga marina</name>
    <dbReference type="NCBI Taxonomy" id="2494733"/>
    <lineage>
        <taxon>Bacteria</taxon>
        <taxon>Pseudomonadati</taxon>
        <taxon>Bacteroidota</taxon>
        <taxon>Cytophagia</taxon>
        <taxon>Cytophagales</taxon>
        <taxon>Fulvivirgaceae</taxon>
        <taxon>Fulvivirga</taxon>
    </lineage>
</organism>
<feature type="transmembrane region" description="Helical" evidence="1">
    <location>
        <begin position="409"/>
        <end position="432"/>
    </location>
</feature>
<feature type="transmembrane region" description="Helical" evidence="1">
    <location>
        <begin position="371"/>
        <end position="389"/>
    </location>
</feature>
<feature type="transmembrane region" description="Helical" evidence="1">
    <location>
        <begin position="227"/>
        <end position="246"/>
    </location>
</feature>
<keyword evidence="1" id="KW-0812">Transmembrane</keyword>
<gene>
    <name evidence="2" type="ORF">JMN32_03185</name>
</gene>
<protein>
    <submittedName>
        <fullName evidence="2">YfhO family protein</fullName>
    </submittedName>
</protein>
<comment type="caution">
    <text evidence="2">The sequence shown here is derived from an EMBL/GenBank/DDBJ whole genome shotgun (WGS) entry which is preliminary data.</text>
</comment>
<dbReference type="AlphaFoldDB" id="A0A937FVY3"/>
<dbReference type="Pfam" id="PF09586">
    <property type="entry name" value="YfhO"/>
    <property type="match status" value="1"/>
</dbReference>